<keyword evidence="2" id="KW-0732">Signal</keyword>
<feature type="compositionally biased region" description="Polar residues" evidence="1">
    <location>
        <begin position="187"/>
        <end position="202"/>
    </location>
</feature>
<feature type="signal peptide" evidence="2">
    <location>
        <begin position="1"/>
        <end position="24"/>
    </location>
</feature>
<dbReference type="AlphaFoldDB" id="A0A7I4YZL2"/>
<keyword evidence="3" id="KW-1185">Reference proteome</keyword>
<dbReference type="OrthoDB" id="5875668at2759"/>
<dbReference type="WBParaSite" id="HCON_00152915-00001">
    <property type="protein sequence ID" value="HCON_00152915-00001"/>
    <property type="gene ID" value="HCON_00152915"/>
</dbReference>
<reference evidence="4" key="1">
    <citation type="submission" date="2020-12" db="UniProtKB">
        <authorList>
            <consortium name="WormBaseParasite"/>
        </authorList>
    </citation>
    <scope>IDENTIFICATION</scope>
    <source>
        <strain evidence="4">MHco3</strain>
    </source>
</reference>
<dbReference type="PANTHER" id="PTHR31369">
    <property type="entry name" value="PROTEIN CBG02325-RELATED"/>
    <property type="match status" value="1"/>
</dbReference>
<evidence type="ECO:0000256" key="1">
    <source>
        <dbReference type="SAM" id="MobiDB-lite"/>
    </source>
</evidence>
<name>A0A7I4YZL2_HAECO</name>
<proteinExistence type="predicted"/>
<evidence type="ECO:0000313" key="4">
    <source>
        <dbReference type="WBParaSite" id="HCON_00152915-00001"/>
    </source>
</evidence>
<sequence>MAFSATTALLFSLVGILYLGQLQALPIPGNDAEVALFSTTELASTNTTAIDTLTESESSLRVKRQGGGCGCGCGCGCCCCRPRCCCTCCRTCCCTRCCTCCRPCCCCCGGGGGGCGCGCCGGCGGCGCCGCGGGGRKRRSIQNLKIKLADKIEREQRAALLALPVSFEQSVQPAQPEELVQPAQPETPVQPNQPAQPEQPTQPVVPAQPEDSKDLIEFPFSKPDENIPTEWPQPVFELVTETYA</sequence>
<dbReference type="OMA" id="WPQPVFE"/>
<protein>
    <submittedName>
        <fullName evidence="4">Keratin-associated protein 5-4-like</fullName>
    </submittedName>
</protein>
<evidence type="ECO:0000313" key="3">
    <source>
        <dbReference type="Proteomes" id="UP000025227"/>
    </source>
</evidence>
<evidence type="ECO:0000256" key="2">
    <source>
        <dbReference type="SAM" id="SignalP"/>
    </source>
</evidence>
<accession>A0A7I4YZL2</accession>
<feature type="chain" id="PRO_5029587513" evidence="2">
    <location>
        <begin position="25"/>
        <end position="244"/>
    </location>
</feature>
<feature type="region of interest" description="Disordered" evidence="1">
    <location>
        <begin position="174"/>
        <end position="233"/>
    </location>
</feature>
<organism evidence="3 4">
    <name type="scientific">Haemonchus contortus</name>
    <name type="common">Barber pole worm</name>
    <dbReference type="NCBI Taxonomy" id="6289"/>
    <lineage>
        <taxon>Eukaryota</taxon>
        <taxon>Metazoa</taxon>
        <taxon>Ecdysozoa</taxon>
        <taxon>Nematoda</taxon>
        <taxon>Chromadorea</taxon>
        <taxon>Rhabditida</taxon>
        <taxon>Rhabditina</taxon>
        <taxon>Rhabditomorpha</taxon>
        <taxon>Strongyloidea</taxon>
        <taxon>Trichostrongylidae</taxon>
        <taxon>Haemonchus</taxon>
    </lineage>
</organism>
<dbReference type="PANTHER" id="PTHR31369:SF2">
    <property type="entry name" value="INTRINSICALLY DISORDERED PROTEIN, CLASS B"/>
    <property type="match status" value="1"/>
</dbReference>
<dbReference type="Proteomes" id="UP000025227">
    <property type="component" value="Unplaced"/>
</dbReference>